<gene>
    <name evidence="1" type="ORF">RJ641_031086</name>
</gene>
<proteinExistence type="predicted"/>
<protein>
    <submittedName>
        <fullName evidence="1">Uncharacterized protein</fullName>
    </submittedName>
</protein>
<dbReference type="GO" id="GO:0009536">
    <property type="term" value="C:plastid"/>
    <property type="evidence" value="ECO:0007669"/>
    <property type="project" value="TreeGrafter"/>
</dbReference>
<accession>A0AAN8ZKL4</accession>
<dbReference type="PANTHER" id="PTHR36773:SF1">
    <property type="entry name" value="EXPRESSED PROTEIN"/>
    <property type="match status" value="1"/>
</dbReference>
<evidence type="ECO:0000313" key="1">
    <source>
        <dbReference type="EMBL" id="KAK6937578.1"/>
    </source>
</evidence>
<reference evidence="1 2" key="1">
    <citation type="submission" date="2023-12" db="EMBL/GenBank/DDBJ databases">
        <title>A high-quality genome assembly for Dillenia turbinata (Dilleniales).</title>
        <authorList>
            <person name="Chanderbali A."/>
        </authorList>
    </citation>
    <scope>NUCLEOTIDE SEQUENCE [LARGE SCALE GENOMIC DNA]</scope>
    <source>
        <strain evidence="1">LSX21</strain>
        <tissue evidence="1">Leaf</tissue>
    </source>
</reference>
<dbReference type="PANTHER" id="PTHR36773">
    <property type="entry name" value="EXPRESSED PROTEIN"/>
    <property type="match status" value="1"/>
</dbReference>
<sequence length="184" mass="20367">MAKQELNLEQQEDYSASATLIFFDRPISLLRVPIPASSSESSTPFVLAFKDSNSFNSAFRACKSKLTEQCEAGARIGCAISASNKCKPPFWRSLTGGGTTPQDLKEREICEEREMEGCVAVAKEKCVTFANDKCLKPFSEARVGLNQFDSMEVTNYRGRELLGVDFKESQELPSNESRKGCVIL</sequence>
<dbReference type="EMBL" id="JBAMMX010000006">
    <property type="protein sequence ID" value="KAK6937578.1"/>
    <property type="molecule type" value="Genomic_DNA"/>
</dbReference>
<organism evidence="1 2">
    <name type="scientific">Dillenia turbinata</name>
    <dbReference type="NCBI Taxonomy" id="194707"/>
    <lineage>
        <taxon>Eukaryota</taxon>
        <taxon>Viridiplantae</taxon>
        <taxon>Streptophyta</taxon>
        <taxon>Embryophyta</taxon>
        <taxon>Tracheophyta</taxon>
        <taxon>Spermatophyta</taxon>
        <taxon>Magnoliopsida</taxon>
        <taxon>eudicotyledons</taxon>
        <taxon>Gunneridae</taxon>
        <taxon>Pentapetalae</taxon>
        <taxon>Dilleniales</taxon>
        <taxon>Dilleniaceae</taxon>
        <taxon>Dillenia</taxon>
    </lineage>
</organism>
<name>A0AAN8ZKL4_9MAGN</name>
<keyword evidence="2" id="KW-1185">Reference proteome</keyword>
<comment type="caution">
    <text evidence="1">The sequence shown here is derived from an EMBL/GenBank/DDBJ whole genome shotgun (WGS) entry which is preliminary data.</text>
</comment>
<dbReference type="Proteomes" id="UP001370490">
    <property type="component" value="Unassembled WGS sequence"/>
</dbReference>
<evidence type="ECO:0000313" key="2">
    <source>
        <dbReference type="Proteomes" id="UP001370490"/>
    </source>
</evidence>
<dbReference type="AlphaFoldDB" id="A0AAN8ZKL4"/>